<evidence type="ECO:0000313" key="10">
    <source>
        <dbReference type="Proteomes" id="UP001160625"/>
    </source>
</evidence>
<comment type="subcellular location">
    <subcellularLocation>
        <location evidence="1">Cell membrane</location>
        <topology evidence="1">Multi-pass membrane protein</topology>
    </subcellularLocation>
</comment>
<feature type="transmembrane region" description="Helical" evidence="7">
    <location>
        <begin position="266"/>
        <end position="286"/>
    </location>
</feature>
<evidence type="ECO:0000256" key="7">
    <source>
        <dbReference type="SAM" id="Phobius"/>
    </source>
</evidence>
<feature type="transmembrane region" description="Helical" evidence="7">
    <location>
        <begin position="428"/>
        <end position="450"/>
    </location>
</feature>
<evidence type="ECO:0000256" key="1">
    <source>
        <dbReference type="ARBA" id="ARBA00004651"/>
    </source>
</evidence>
<feature type="transmembrane region" description="Helical" evidence="7">
    <location>
        <begin position="140"/>
        <end position="161"/>
    </location>
</feature>
<dbReference type="Proteomes" id="UP001160625">
    <property type="component" value="Unassembled WGS sequence"/>
</dbReference>
<dbReference type="PANTHER" id="PTHR42718:SF46">
    <property type="entry name" value="BLR6921 PROTEIN"/>
    <property type="match status" value="1"/>
</dbReference>
<evidence type="ECO:0000313" key="9">
    <source>
        <dbReference type="EMBL" id="MDH7637409.1"/>
    </source>
</evidence>
<proteinExistence type="predicted"/>
<keyword evidence="3" id="KW-1003">Cell membrane</keyword>
<feature type="transmembrane region" description="Helical" evidence="7">
    <location>
        <begin position="46"/>
        <end position="66"/>
    </location>
</feature>
<gene>
    <name evidence="9" type="ORF">QGN17_01575</name>
</gene>
<evidence type="ECO:0000256" key="3">
    <source>
        <dbReference type="ARBA" id="ARBA00022475"/>
    </source>
</evidence>
<feature type="transmembrane region" description="Helical" evidence="7">
    <location>
        <begin position="357"/>
        <end position="379"/>
    </location>
</feature>
<keyword evidence="6 7" id="KW-0472">Membrane</keyword>
<dbReference type="Pfam" id="PF07690">
    <property type="entry name" value="MFS_1"/>
    <property type="match status" value="1"/>
</dbReference>
<dbReference type="InterPro" id="IPR020846">
    <property type="entry name" value="MFS_dom"/>
</dbReference>
<dbReference type="InterPro" id="IPR036259">
    <property type="entry name" value="MFS_trans_sf"/>
</dbReference>
<dbReference type="Gene3D" id="1.20.1720.10">
    <property type="entry name" value="Multidrug resistance protein D"/>
    <property type="match status" value="1"/>
</dbReference>
<feature type="transmembrane region" description="Helical" evidence="7">
    <location>
        <begin position="306"/>
        <end position="324"/>
    </location>
</feature>
<evidence type="ECO:0000256" key="5">
    <source>
        <dbReference type="ARBA" id="ARBA00022989"/>
    </source>
</evidence>
<feature type="transmembrane region" description="Helical" evidence="7">
    <location>
        <begin position="226"/>
        <end position="246"/>
    </location>
</feature>
<sequence>MADRDVRHERLIVALMAISYLIVTADLSVASVALPSIGRDLHVPAAVLSWVVVAASLANAGLLVIGGKLVDRLGHRRVLSTGLSIYALASLVAAFSTSLAPLLTARAAQGVATALIAPASFSLITAFLPEGPARHRALGVFGVTQGLSLILGLFLGGWVVTRFGWHAAFLLNLPVAVASMVLTLRVLPTPAHRVREPIDGAGALVAVLAMVATVSGISAAGEVGPFATRTMLLLGGAILLFGLLVLIERRMPAPMLPPALFRRPGFAVSAAASFFVLGGVGGLFVLSQLAMQHVLGMSAAQSGLGMLPYALAVMATGQVAPLLLGRFSPRAIVLGACLVNLAGFALLAATVGREYGLSIAPGVILCPLGSVSAFIALMQSGTGGLAAEEQGVGTAALFVCHQVGVAAGASIAMSLAGAHEAAVGPAGLQLAFAALAAGIAIAFLIALTGLRSPLRGAPTG</sequence>
<feature type="transmembrane region" description="Helical" evidence="7">
    <location>
        <begin position="78"/>
        <end position="101"/>
    </location>
</feature>
<reference evidence="9" key="1">
    <citation type="submission" date="2023-04" db="EMBL/GenBank/DDBJ databases">
        <title>Sphingomonas sp. MAHUQ-71 isolated from rice field.</title>
        <authorList>
            <person name="Huq M.A."/>
        </authorList>
    </citation>
    <scope>NUCLEOTIDE SEQUENCE</scope>
    <source>
        <strain evidence="9">MAHUQ-71</strain>
    </source>
</reference>
<dbReference type="RefSeq" id="WP_281042761.1">
    <property type="nucleotide sequence ID" value="NZ_JARYGZ010000001.1"/>
</dbReference>
<dbReference type="CDD" id="cd17321">
    <property type="entry name" value="MFS_MMR_MDR_like"/>
    <property type="match status" value="1"/>
</dbReference>
<feature type="transmembrane region" description="Helical" evidence="7">
    <location>
        <begin position="167"/>
        <end position="188"/>
    </location>
</feature>
<feature type="transmembrane region" description="Helical" evidence="7">
    <location>
        <begin position="331"/>
        <end position="351"/>
    </location>
</feature>
<evidence type="ECO:0000259" key="8">
    <source>
        <dbReference type="PROSITE" id="PS50850"/>
    </source>
</evidence>
<dbReference type="EMBL" id="JARYGZ010000001">
    <property type="protein sequence ID" value="MDH7637409.1"/>
    <property type="molecule type" value="Genomic_DNA"/>
</dbReference>
<protein>
    <submittedName>
        <fullName evidence="9">MFS transporter</fullName>
    </submittedName>
</protein>
<evidence type="ECO:0000256" key="6">
    <source>
        <dbReference type="ARBA" id="ARBA00023136"/>
    </source>
</evidence>
<keyword evidence="2" id="KW-0813">Transport</keyword>
<accession>A0ABT6MWI5</accession>
<keyword evidence="5 7" id="KW-1133">Transmembrane helix</keyword>
<dbReference type="InterPro" id="IPR011701">
    <property type="entry name" value="MFS"/>
</dbReference>
<evidence type="ECO:0000256" key="4">
    <source>
        <dbReference type="ARBA" id="ARBA00022692"/>
    </source>
</evidence>
<feature type="transmembrane region" description="Helical" evidence="7">
    <location>
        <begin position="107"/>
        <end position="128"/>
    </location>
</feature>
<dbReference type="SUPFAM" id="SSF103473">
    <property type="entry name" value="MFS general substrate transporter"/>
    <property type="match status" value="1"/>
</dbReference>
<dbReference type="PROSITE" id="PS50850">
    <property type="entry name" value="MFS"/>
    <property type="match status" value="1"/>
</dbReference>
<comment type="caution">
    <text evidence="9">The sequence shown here is derived from an EMBL/GenBank/DDBJ whole genome shotgun (WGS) entry which is preliminary data.</text>
</comment>
<dbReference type="Gene3D" id="1.20.1250.20">
    <property type="entry name" value="MFS general substrate transporter like domains"/>
    <property type="match status" value="1"/>
</dbReference>
<keyword evidence="4 7" id="KW-0812">Transmembrane</keyword>
<keyword evidence="10" id="KW-1185">Reference proteome</keyword>
<feature type="transmembrane region" description="Helical" evidence="7">
    <location>
        <begin position="391"/>
        <end position="416"/>
    </location>
</feature>
<feature type="transmembrane region" description="Helical" evidence="7">
    <location>
        <begin position="12"/>
        <end position="34"/>
    </location>
</feature>
<name>A0ABT6MWI5_9SPHN</name>
<organism evidence="9 10">
    <name type="scientific">Sphingomonas oryzagri</name>
    <dbReference type="NCBI Taxonomy" id="3042314"/>
    <lineage>
        <taxon>Bacteria</taxon>
        <taxon>Pseudomonadati</taxon>
        <taxon>Pseudomonadota</taxon>
        <taxon>Alphaproteobacteria</taxon>
        <taxon>Sphingomonadales</taxon>
        <taxon>Sphingomonadaceae</taxon>
        <taxon>Sphingomonas</taxon>
    </lineage>
</organism>
<feature type="transmembrane region" description="Helical" evidence="7">
    <location>
        <begin position="200"/>
        <end position="220"/>
    </location>
</feature>
<feature type="domain" description="Major facilitator superfamily (MFS) profile" evidence="8">
    <location>
        <begin position="12"/>
        <end position="454"/>
    </location>
</feature>
<dbReference type="PANTHER" id="PTHR42718">
    <property type="entry name" value="MAJOR FACILITATOR SUPERFAMILY MULTIDRUG TRANSPORTER MFSC"/>
    <property type="match status" value="1"/>
</dbReference>
<evidence type="ECO:0000256" key="2">
    <source>
        <dbReference type="ARBA" id="ARBA00022448"/>
    </source>
</evidence>